<evidence type="ECO:0000259" key="13">
    <source>
        <dbReference type="PROSITE" id="PS50067"/>
    </source>
</evidence>
<dbReference type="EMBL" id="HBEM01014454">
    <property type="protein sequence ID" value="CAD8449314.1"/>
    <property type="molecule type" value="Transcribed_RNA"/>
</dbReference>
<dbReference type="AlphaFoldDB" id="A0A7S0GZ58"/>
<dbReference type="GO" id="GO:0008017">
    <property type="term" value="F:microtubule binding"/>
    <property type="evidence" value="ECO:0007669"/>
    <property type="project" value="InterPro"/>
</dbReference>
<organism evidence="14">
    <name type="scientific">Amorphochlora amoebiformis</name>
    <dbReference type="NCBI Taxonomy" id="1561963"/>
    <lineage>
        <taxon>Eukaryota</taxon>
        <taxon>Sar</taxon>
        <taxon>Rhizaria</taxon>
        <taxon>Cercozoa</taxon>
        <taxon>Chlorarachniophyceae</taxon>
        <taxon>Amorphochlora</taxon>
    </lineage>
</organism>
<evidence type="ECO:0000256" key="8">
    <source>
        <dbReference type="ARBA" id="ARBA00023212"/>
    </source>
</evidence>
<dbReference type="Gene3D" id="3.40.850.10">
    <property type="entry name" value="Kinesin motor domain"/>
    <property type="match status" value="1"/>
</dbReference>
<proteinExistence type="inferred from homology"/>
<dbReference type="PRINTS" id="PR00380">
    <property type="entry name" value="KINESINHEAVY"/>
</dbReference>
<feature type="binding site" evidence="9">
    <location>
        <begin position="95"/>
        <end position="102"/>
    </location>
    <ligand>
        <name>ATP</name>
        <dbReference type="ChEBI" id="CHEBI:30616"/>
    </ligand>
</feature>
<dbReference type="SUPFAM" id="SSF52540">
    <property type="entry name" value="P-loop containing nucleoside triphosphate hydrolases"/>
    <property type="match status" value="1"/>
</dbReference>
<accession>A0A7S0GZ58</accession>
<evidence type="ECO:0000256" key="10">
    <source>
        <dbReference type="RuleBase" id="RU000394"/>
    </source>
</evidence>
<evidence type="ECO:0000256" key="5">
    <source>
        <dbReference type="ARBA" id="ARBA00022840"/>
    </source>
</evidence>
<dbReference type="GO" id="GO:0003777">
    <property type="term" value="F:microtubule motor activity"/>
    <property type="evidence" value="ECO:0007669"/>
    <property type="project" value="InterPro"/>
</dbReference>
<dbReference type="PANTHER" id="PTHR47969">
    <property type="entry name" value="CHROMOSOME-ASSOCIATED KINESIN KIF4A-RELATED"/>
    <property type="match status" value="1"/>
</dbReference>
<dbReference type="InterPro" id="IPR001752">
    <property type="entry name" value="Kinesin_motor_dom"/>
</dbReference>
<dbReference type="InterPro" id="IPR027417">
    <property type="entry name" value="P-loop_NTPase"/>
</dbReference>
<dbReference type="GO" id="GO:0005524">
    <property type="term" value="F:ATP binding"/>
    <property type="evidence" value="ECO:0007669"/>
    <property type="project" value="UniProtKB-UniRule"/>
</dbReference>
<evidence type="ECO:0000256" key="1">
    <source>
        <dbReference type="ARBA" id="ARBA00004245"/>
    </source>
</evidence>
<dbReference type="GO" id="GO:0005874">
    <property type="term" value="C:microtubule"/>
    <property type="evidence" value="ECO:0007669"/>
    <property type="project" value="UniProtKB-KW"/>
</dbReference>
<comment type="similarity">
    <text evidence="9 10">Belongs to the TRAFAC class myosin-kinesin ATPase superfamily. Kinesin family.</text>
</comment>
<dbReference type="InterPro" id="IPR027640">
    <property type="entry name" value="Kinesin-like_fam"/>
</dbReference>
<evidence type="ECO:0000256" key="2">
    <source>
        <dbReference type="ARBA" id="ARBA00022490"/>
    </source>
</evidence>
<keyword evidence="4 9" id="KW-0547">Nucleotide-binding</keyword>
<keyword evidence="5 9" id="KW-0067">ATP-binding</keyword>
<sequence length="718" mass="82070">MPKGGEAVSECVKVVVRCRPLNSKEKDKKERVIVHFDAGACQVHVSKPDGQPGKTFTFDTVFPIGTTQKTIWGETAQSIVDSVISGYNGTIFAYGQTGTGKTFTMEGVPEDENLRGIMPNAFQYIMQQVENAASNTEFLVRTSFLEIYNDQVYDLLGKSRAKMEVREKRDKYGKSEVFVKDLKHFVVKSSADMMRILLRGQKIRKVGATAMNKGSSRSHSIFTVCIESCEISTDGKKMFKVGKLNMVDLAGSERQSKTGATGDRLVEGNAINQSLSALGNVIKALVSKGNVHVPFRDSKLTRLLQNSLGGNTKTVMVANIGPAASNFDETINTLRYASRAKSIKNKPRVNQDPKDAMLKKCQDEIEALRKQLEAAKTEGGHIGLDTGGEGEGEVIEEIEEKMIVKEIEVSTGLSEEDKKKAAAEVLEKHRHQKKVDQEMARVIKLRKEGNEEAAKQLEEELDSKRKAIEEEKDRLDSIQKKLTEKTHLLMKGQKTLEAARLQRGKLKKAEEELRRRKQQEMKIKDQMSKAREKELLLEEQYANQQDELKKKTSKLKELFQRYREKQQDLADLQDEWEVERVDLVENIRELDQQLRLRDLILKHYIPERWIKEIEERSQYNEPTDHWIIPGLQYAANNIQHDDTKLMRHKANTNFARQLMRRNQGNRGQFNPMGYQESDEEEKAELYLDGPPPKKNPFNTYGVDIRKRRKKRSKGRKRR</sequence>
<keyword evidence="3 10" id="KW-0493">Microtubule</keyword>
<dbReference type="Pfam" id="PF00225">
    <property type="entry name" value="Kinesin"/>
    <property type="match status" value="1"/>
</dbReference>
<protein>
    <recommendedName>
        <fullName evidence="10">Kinesin-like protein</fullName>
    </recommendedName>
</protein>
<feature type="compositionally biased region" description="Basic residues" evidence="12">
    <location>
        <begin position="705"/>
        <end position="718"/>
    </location>
</feature>
<feature type="region of interest" description="Disordered" evidence="12">
    <location>
        <begin position="661"/>
        <end position="718"/>
    </location>
</feature>
<evidence type="ECO:0000256" key="6">
    <source>
        <dbReference type="ARBA" id="ARBA00023054"/>
    </source>
</evidence>
<feature type="coiled-coil region" evidence="11">
    <location>
        <begin position="440"/>
        <end position="593"/>
    </location>
</feature>
<gene>
    <name evidence="14" type="ORF">LAMO00422_LOCUS9957</name>
</gene>
<evidence type="ECO:0000256" key="7">
    <source>
        <dbReference type="ARBA" id="ARBA00023175"/>
    </source>
</evidence>
<keyword evidence="6 11" id="KW-0175">Coiled coil</keyword>
<comment type="subcellular location">
    <subcellularLocation>
        <location evidence="1">Cytoplasm</location>
        <location evidence="1">Cytoskeleton</location>
    </subcellularLocation>
</comment>
<evidence type="ECO:0000256" key="9">
    <source>
        <dbReference type="PROSITE-ProRule" id="PRU00283"/>
    </source>
</evidence>
<dbReference type="FunFam" id="3.40.850.10:FF:000082">
    <property type="entry name" value="OSM3-like kinesin"/>
    <property type="match status" value="1"/>
</dbReference>
<dbReference type="SMART" id="SM00129">
    <property type="entry name" value="KISc"/>
    <property type="match status" value="1"/>
</dbReference>
<evidence type="ECO:0000313" key="14">
    <source>
        <dbReference type="EMBL" id="CAD8449314.1"/>
    </source>
</evidence>
<dbReference type="PANTHER" id="PTHR47969:SF21">
    <property type="entry name" value="KINESIN-LIKE PROTEIN"/>
    <property type="match status" value="1"/>
</dbReference>
<dbReference type="InterPro" id="IPR019821">
    <property type="entry name" value="Kinesin_motor_CS"/>
</dbReference>
<evidence type="ECO:0000256" key="3">
    <source>
        <dbReference type="ARBA" id="ARBA00022701"/>
    </source>
</evidence>
<name>A0A7S0GZ58_9EUKA</name>
<dbReference type="GO" id="GO:0007018">
    <property type="term" value="P:microtubule-based movement"/>
    <property type="evidence" value="ECO:0007669"/>
    <property type="project" value="InterPro"/>
</dbReference>
<dbReference type="PROSITE" id="PS50067">
    <property type="entry name" value="KINESIN_MOTOR_2"/>
    <property type="match status" value="1"/>
</dbReference>
<keyword evidence="7 9" id="KW-0505">Motor protein</keyword>
<keyword evidence="2" id="KW-0963">Cytoplasm</keyword>
<evidence type="ECO:0000256" key="11">
    <source>
        <dbReference type="SAM" id="Coils"/>
    </source>
</evidence>
<dbReference type="InterPro" id="IPR036961">
    <property type="entry name" value="Kinesin_motor_dom_sf"/>
</dbReference>
<dbReference type="PROSITE" id="PS00411">
    <property type="entry name" value="KINESIN_MOTOR_1"/>
    <property type="match status" value="1"/>
</dbReference>
<reference evidence="14" key="1">
    <citation type="submission" date="2021-01" db="EMBL/GenBank/DDBJ databases">
        <authorList>
            <person name="Corre E."/>
            <person name="Pelletier E."/>
            <person name="Niang G."/>
            <person name="Scheremetjew M."/>
            <person name="Finn R."/>
            <person name="Kale V."/>
            <person name="Holt S."/>
            <person name="Cochrane G."/>
            <person name="Meng A."/>
            <person name="Brown T."/>
            <person name="Cohen L."/>
        </authorList>
    </citation>
    <scope>NUCLEOTIDE SEQUENCE</scope>
    <source>
        <strain evidence="14">CCMP2058</strain>
    </source>
</reference>
<evidence type="ECO:0000256" key="4">
    <source>
        <dbReference type="ARBA" id="ARBA00022741"/>
    </source>
</evidence>
<keyword evidence="8" id="KW-0206">Cytoskeleton</keyword>
<feature type="domain" description="Kinesin motor" evidence="13">
    <location>
        <begin position="11"/>
        <end position="343"/>
    </location>
</feature>
<evidence type="ECO:0000256" key="12">
    <source>
        <dbReference type="SAM" id="MobiDB-lite"/>
    </source>
</evidence>